<evidence type="ECO:0000259" key="13">
    <source>
        <dbReference type="PROSITE" id="PS50109"/>
    </source>
</evidence>
<dbReference type="InterPro" id="IPR003660">
    <property type="entry name" value="HAMP_dom"/>
</dbReference>
<dbReference type="SUPFAM" id="SSF158472">
    <property type="entry name" value="HAMP domain-like"/>
    <property type="match status" value="1"/>
</dbReference>
<evidence type="ECO:0000256" key="9">
    <source>
        <dbReference type="ARBA" id="ARBA00022989"/>
    </source>
</evidence>
<dbReference type="SUPFAM" id="SSF47384">
    <property type="entry name" value="Homodimeric domain of signal transducing histidine kinase"/>
    <property type="match status" value="1"/>
</dbReference>
<dbReference type="GO" id="GO:0005886">
    <property type="term" value="C:plasma membrane"/>
    <property type="evidence" value="ECO:0007669"/>
    <property type="project" value="UniProtKB-SubCell"/>
</dbReference>
<dbReference type="SUPFAM" id="SSF55874">
    <property type="entry name" value="ATPase domain of HSP90 chaperone/DNA topoisomerase II/histidine kinase"/>
    <property type="match status" value="1"/>
</dbReference>
<dbReference type="SMART" id="SM00304">
    <property type="entry name" value="HAMP"/>
    <property type="match status" value="1"/>
</dbReference>
<dbReference type="CDD" id="cd00082">
    <property type="entry name" value="HisKA"/>
    <property type="match status" value="1"/>
</dbReference>
<proteinExistence type="predicted"/>
<dbReference type="InterPro" id="IPR003594">
    <property type="entry name" value="HATPase_dom"/>
</dbReference>
<dbReference type="PANTHER" id="PTHR43711">
    <property type="entry name" value="TWO-COMPONENT HISTIDINE KINASE"/>
    <property type="match status" value="1"/>
</dbReference>
<evidence type="ECO:0000256" key="8">
    <source>
        <dbReference type="ARBA" id="ARBA00022777"/>
    </source>
</evidence>
<keyword evidence="7 12" id="KW-0812">Transmembrane</keyword>
<evidence type="ECO:0000256" key="6">
    <source>
        <dbReference type="ARBA" id="ARBA00022679"/>
    </source>
</evidence>
<dbReference type="InterPro" id="IPR004358">
    <property type="entry name" value="Sig_transdc_His_kin-like_C"/>
</dbReference>
<feature type="transmembrane region" description="Helical" evidence="12">
    <location>
        <begin position="14"/>
        <end position="35"/>
    </location>
</feature>
<keyword evidence="5" id="KW-0597">Phosphoprotein</keyword>
<dbReference type="SMART" id="SM00387">
    <property type="entry name" value="HATPase_c"/>
    <property type="match status" value="1"/>
</dbReference>
<dbReference type="FunFam" id="3.30.565.10:FF:000006">
    <property type="entry name" value="Sensor histidine kinase WalK"/>
    <property type="match status" value="1"/>
</dbReference>
<dbReference type="EMBL" id="BMQC01000013">
    <property type="protein sequence ID" value="GGK37956.1"/>
    <property type="molecule type" value="Genomic_DNA"/>
</dbReference>
<dbReference type="AlphaFoldDB" id="A0A8J3BPQ4"/>
<comment type="catalytic activity">
    <reaction evidence="1">
        <text>ATP + protein L-histidine = ADP + protein N-phospho-L-histidine.</text>
        <dbReference type="EC" id="2.7.13.3"/>
    </reaction>
</comment>
<dbReference type="SMART" id="SM00388">
    <property type="entry name" value="HisKA"/>
    <property type="match status" value="1"/>
</dbReference>
<comment type="subcellular location">
    <subcellularLocation>
        <location evidence="3">Cell membrane</location>
    </subcellularLocation>
</comment>
<feature type="domain" description="HAMP" evidence="14">
    <location>
        <begin position="202"/>
        <end position="255"/>
    </location>
</feature>
<keyword evidence="11 12" id="KW-0472">Membrane</keyword>
<dbReference type="CDD" id="cd00075">
    <property type="entry name" value="HATPase"/>
    <property type="match status" value="1"/>
</dbReference>
<evidence type="ECO:0000256" key="11">
    <source>
        <dbReference type="ARBA" id="ARBA00023136"/>
    </source>
</evidence>
<dbReference type="Gene3D" id="6.10.340.10">
    <property type="match status" value="1"/>
</dbReference>
<evidence type="ECO:0000256" key="12">
    <source>
        <dbReference type="SAM" id="Phobius"/>
    </source>
</evidence>
<dbReference type="InterPro" id="IPR036890">
    <property type="entry name" value="HATPase_C_sf"/>
</dbReference>
<dbReference type="PRINTS" id="PR00344">
    <property type="entry name" value="BCTRLSENSOR"/>
</dbReference>
<evidence type="ECO:0000313" key="16">
    <source>
        <dbReference type="Proteomes" id="UP000662200"/>
    </source>
</evidence>
<dbReference type="PROSITE" id="PS50885">
    <property type="entry name" value="HAMP"/>
    <property type="match status" value="1"/>
</dbReference>
<name>A0A8J3BPQ4_9ACTN</name>
<keyword evidence="16" id="KW-1185">Reference proteome</keyword>
<dbReference type="Gene3D" id="3.30.565.10">
    <property type="entry name" value="Histidine kinase-like ATPase, C-terminal domain"/>
    <property type="match status" value="1"/>
</dbReference>
<evidence type="ECO:0000256" key="7">
    <source>
        <dbReference type="ARBA" id="ARBA00022692"/>
    </source>
</evidence>
<sequence>MGGPPTVGRLLHRAFGLLVALIGVAGVGGAVATLLQQQVVRELSTRVGPSVSANLELRIVLLDAQRALRGYLAAGAGAGAEYDAARAAYPPAVAELRRMTGPDPAASIDAQVAAADRWWAYAEAQRPRRPGGTVTAATVLAGQRLMEDTLAANSATGQALDARARRLADRAASVDRARLVALLALVVGAALLAYVVSRRTTQRIVAPLDALTSVLTRLRDGELTARAPTHARVAEIAAVAEATNAMAAEIQQSRGRQDRLFADERRLVGDLRQLEHAKNEFMTTVSHELRTPLTSIAGYLEILRDDTVGALTPRQEKTLAVLERNTDRLRSLIEDLLVLSQVEAGTMTASPAESDISALVETAAAQVREAAAEAGVTLRAATPGPAVAHVDAGQILRAVGHLVANAVKFTPRGGEVTVEVTTQPDHVTVRVADTGMGIPYADQPHLFTTFYRASNAVDQAIQGSGLGLVIVRTIATRHGGGVHLRSTPGQGTSVLLSLPTGEVDG</sequence>
<dbReference type="Proteomes" id="UP000662200">
    <property type="component" value="Unassembled WGS sequence"/>
</dbReference>
<feature type="transmembrane region" description="Helical" evidence="12">
    <location>
        <begin position="179"/>
        <end position="197"/>
    </location>
</feature>
<dbReference type="Pfam" id="PF00672">
    <property type="entry name" value="HAMP"/>
    <property type="match status" value="1"/>
</dbReference>
<evidence type="ECO:0000256" key="5">
    <source>
        <dbReference type="ARBA" id="ARBA00022553"/>
    </source>
</evidence>
<evidence type="ECO:0000313" key="15">
    <source>
        <dbReference type="EMBL" id="GGK37956.1"/>
    </source>
</evidence>
<evidence type="ECO:0000256" key="4">
    <source>
        <dbReference type="ARBA" id="ARBA00012438"/>
    </source>
</evidence>
<dbReference type="Gene3D" id="1.10.287.130">
    <property type="match status" value="1"/>
</dbReference>
<gene>
    <name evidence="15" type="ORF">GCM10010124_33510</name>
</gene>
<dbReference type="PROSITE" id="PS50109">
    <property type="entry name" value="HIS_KIN"/>
    <property type="match status" value="1"/>
</dbReference>
<dbReference type="InterPro" id="IPR036097">
    <property type="entry name" value="HisK_dim/P_sf"/>
</dbReference>
<feature type="domain" description="Histidine kinase" evidence="13">
    <location>
        <begin position="284"/>
        <end position="502"/>
    </location>
</feature>
<keyword evidence="6" id="KW-0808">Transferase</keyword>
<evidence type="ECO:0000256" key="2">
    <source>
        <dbReference type="ARBA" id="ARBA00001968"/>
    </source>
</evidence>
<dbReference type="RefSeq" id="WP_189115287.1">
    <property type="nucleotide sequence ID" value="NZ_BMQC01000013.1"/>
</dbReference>
<dbReference type="InterPro" id="IPR003661">
    <property type="entry name" value="HisK_dim/P_dom"/>
</dbReference>
<organism evidence="15 16">
    <name type="scientific">Pilimelia terevasa</name>
    <dbReference type="NCBI Taxonomy" id="53372"/>
    <lineage>
        <taxon>Bacteria</taxon>
        <taxon>Bacillati</taxon>
        <taxon>Actinomycetota</taxon>
        <taxon>Actinomycetes</taxon>
        <taxon>Micromonosporales</taxon>
        <taxon>Micromonosporaceae</taxon>
        <taxon>Pilimelia</taxon>
    </lineage>
</organism>
<dbReference type="Pfam" id="PF00512">
    <property type="entry name" value="HisKA"/>
    <property type="match status" value="1"/>
</dbReference>
<keyword evidence="10" id="KW-0902">Two-component regulatory system</keyword>
<dbReference type="FunFam" id="1.10.287.130:FF:000001">
    <property type="entry name" value="Two-component sensor histidine kinase"/>
    <property type="match status" value="1"/>
</dbReference>
<dbReference type="EC" id="2.7.13.3" evidence="4"/>
<dbReference type="GO" id="GO:0000155">
    <property type="term" value="F:phosphorelay sensor kinase activity"/>
    <property type="evidence" value="ECO:0007669"/>
    <property type="project" value="InterPro"/>
</dbReference>
<accession>A0A8J3BPQ4</accession>
<evidence type="ECO:0000256" key="10">
    <source>
        <dbReference type="ARBA" id="ARBA00023012"/>
    </source>
</evidence>
<dbReference type="InterPro" id="IPR005467">
    <property type="entry name" value="His_kinase_dom"/>
</dbReference>
<evidence type="ECO:0000256" key="3">
    <source>
        <dbReference type="ARBA" id="ARBA00004236"/>
    </source>
</evidence>
<reference evidence="15" key="2">
    <citation type="submission" date="2020-09" db="EMBL/GenBank/DDBJ databases">
        <authorList>
            <person name="Sun Q."/>
            <person name="Ohkuma M."/>
        </authorList>
    </citation>
    <scope>NUCLEOTIDE SEQUENCE</scope>
    <source>
        <strain evidence="15">JCM 3091</strain>
    </source>
</reference>
<protein>
    <recommendedName>
        <fullName evidence="4">histidine kinase</fullName>
        <ecNumber evidence="4">2.7.13.3</ecNumber>
    </recommendedName>
</protein>
<reference evidence="15" key="1">
    <citation type="journal article" date="2014" name="Int. J. Syst. Evol. Microbiol.">
        <title>Complete genome sequence of Corynebacterium casei LMG S-19264T (=DSM 44701T), isolated from a smear-ripened cheese.</title>
        <authorList>
            <consortium name="US DOE Joint Genome Institute (JGI-PGF)"/>
            <person name="Walter F."/>
            <person name="Albersmeier A."/>
            <person name="Kalinowski J."/>
            <person name="Ruckert C."/>
        </authorList>
    </citation>
    <scope>NUCLEOTIDE SEQUENCE</scope>
    <source>
        <strain evidence="15">JCM 3091</strain>
    </source>
</reference>
<keyword evidence="8" id="KW-0418">Kinase</keyword>
<comment type="cofactor">
    <cofactor evidence="2">
        <name>a divalent metal cation</name>
        <dbReference type="ChEBI" id="CHEBI:60240"/>
    </cofactor>
</comment>
<evidence type="ECO:0000259" key="14">
    <source>
        <dbReference type="PROSITE" id="PS50885"/>
    </source>
</evidence>
<dbReference type="Pfam" id="PF02518">
    <property type="entry name" value="HATPase_c"/>
    <property type="match status" value="1"/>
</dbReference>
<dbReference type="InterPro" id="IPR050736">
    <property type="entry name" value="Sensor_HK_Regulatory"/>
</dbReference>
<evidence type="ECO:0000256" key="1">
    <source>
        <dbReference type="ARBA" id="ARBA00000085"/>
    </source>
</evidence>
<comment type="caution">
    <text evidence="15">The sequence shown here is derived from an EMBL/GenBank/DDBJ whole genome shotgun (WGS) entry which is preliminary data.</text>
</comment>
<dbReference type="GO" id="GO:0005509">
    <property type="term" value="F:calcium ion binding"/>
    <property type="evidence" value="ECO:0007669"/>
    <property type="project" value="UniProtKB-ARBA"/>
</dbReference>
<keyword evidence="9 12" id="KW-1133">Transmembrane helix</keyword>
<dbReference type="PANTHER" id="PTHR43711:SF1">
    <property type="entry name" value="HISTIDINE KINASE 1"/>
    <property type="match status" value="1"/>
</dbReference>